<accession>A0ABD3PAJ9</accession>
<feature type="compositionally biased region" description="Acidic residues" evidence="1">
    <location>
        <begin position="109"/>
        <end position="123"/>
    </location>
</feature>
<dbReference type="EMBL" id="JALLPJ020000718">
    <property type="protein sequence ID" value="KAL3784667.1"/>
    <property type="molecule type" value="Genomic_DNA"/>
</dbReference>
<evidence type="ECO:0000313" key="3">
    <source>
        <dbReference type="EMBL" id="KAL3784667.1"/>
    </source>
</evidence>
<name>A0ABD3PAJ9_9STRA</name>
<feature type="region of interest" description="Disordered" evidence="1">
    <location>
        <begin position="103"/>
        <end position="191"/>
    </location>
</feature>
<gene>
    <name evidence="3" type="ORF">ACHAWO_004882</name>
</gene>
<keyword evidence="4" id="KW-1185">Reference proteome</keyword>
<feature type="signal peptide" evidence="2">
    <location>
        <begin position="1"/>
        <end position="19"/>
    </location>
</feature>
<comment type="caution">
    <text evidence="3">The sequence shown here is derived from an EMBL/GenBank/DDBJ whole genome shotgun (WGS) entry which is preliminary data.</text>
</comment>
<protein>
    <submittedName>
        <fullName evidence="3">Uncharacterized protein</fullName>
    </submittedName>
</protein>
<evidence type="ECO:0000256" key="2">
    <source>
        <dbReference type="SAM" id="SignalP"/>
    </source>
</evidence>
<proteinExistence type="predicted"/>
<feature type="compositionally biased region" description="Acidic residues" evidence="1">
    <location>
        <begin position="142"/>
        <end position="191"/>
    </location>
</feature>
<sequence>MKVTAVFTSLLLAFAAADGKRNVQRLRSGDNGRRLAKGAKRARLPVAKVAMCHYEIDSICPYKTIEIGDTGLEAHKTNYVDDREGSCEDHCIEDGQMYDLDTCTCHSEDEGEGEDHDETEDVDHDGTEDQHEGEVRDGGEGQGEDGDHDEDEDHGDDEDHDETEDHDEDHDESEDHDEDHDEDEDHDTLYQ</sequence>
<keyword evidence="2" id="KW-0732">Signal</keyword>
<dbReference type="Proteomes" id="UP001530400">
    <property type="component" value="Unassembled WGS sequence"/>
</dbReference>
<evidence type="ECO:0000256" key="1">
    <source>
        <dbReference type="SAM" id="MobiDB-lite"/>
    </source>
</evidence>
<organism evidence="3 4">
    <name type="scientific">Cyclotella atomus</name>
    <dbReference type="NCBI Taxonomy" id="382360"/>
    <lineage>
        <taxon>Eukaryota</taxon>
        <taxon>Sar</taxon>
        <taxon>Stramenopiles</taxon>
        <taxon>Ochrophyta</taxon>
        <taxon>Bacillariophyta</taxon>
        <taxon>Coscinodiscophyceae</taxon>
        <taxon>Thalassiosirophycidae</taxon>
        <taxon>Stephanodiscales</taxon>
        <taxon>Stephanodiscaceae</taxon>
        <taxon>Cyclotella</taxon>
    </lineage>
</organism>
<feature type="chain" id="PRO_5044764332" evidence="2">
    <location>
        <begin position="20"/>
        <end position="191"/>
    </location>
</feature>
<evidence type="ECO:0000313" key="4">
    <source>
        <dbReference type="Proteomes" id="UP001530400"/>
    </source>
</evidence>
<reference evidence="3 4" key="1">
    <citation type="submission" date="2024-10" db="EMBL/GenBank/DDBJ databases">
        <title>Updated reference genomes for cyclostephanoid diatoms.</title>
        <authorList>
            <person name="Roberts W.R."/>
            <person name="Alverson A.J."/>
        </authorList>
    </citation>
    <scope>NUCLEOTIDE SEQUENCE [LARGE SCALE GENOMIC DNA]</scope>
    <source>
        <strain evidence="3 4">AJA010-31</strain>
    </source>
</reference>
<feature type="compositionally biased region" description="Basic and acidic residues" evidence="1">
    <location>
        <begin position="124"/>
        <end position="139"/>
    </location>
</feature>
<dbReference type="AlphaFoldDB" id="A0ABD3PAJ9"/>